<dbReference type="Pfam" id="PF13749">
    <property type="entry name" value="HATPase_c_4"/>
    <property type="match status" value="1"/>
</dbReference>
<dbReference type="InterPro" id="IPR038475">
    <property type="entry name" value="RecG_C_sf"/>
</dbReference>
<evidence type="ECO:0000313" key="2">
    <source>
        <dbReference type="EMBL" id="EXI69661.1"/>
    </source>
</evidence>
<dbReference type="Gene3D" id="3.30.565.60">
    <property type="match status" value="1"/>
</dbReference>
<keyword evidence="3" id="KW-1185">Reference proteome</keyword>
<evidence type="ECO:0000259" key="1">
    <source>
        <dbReference type="Pfam" id="PF04326"/>
    </source>
</evidence>
<dbReference type="Gene3D" id="3.30.950.30">
    <property type="entry name" value="Schlafen, AAA domain"/>
    <property type="match status" value="1"/>
</dbReference>
<dbReference type="PANTHER" id="PTHR30595">
    <property type="entry name" value="GLPR-RELATED TRANSCRIPTIONAL REPRESSOR"/>
    <property type="match status" value="1"/>
</dbReference>
<feature type="domain" description="Schlafen AlbA-2" evidence="1">
    <location>
        <begin position="19"/>
        <end position="141"/>
    </location>
</feature>
<dbReference type="Proteomes" id="UP000020218">
    <property type="component" value="Unassembled WGS sequence"/>
</dbReference>
<organism evidence="2 3">
    <name type="scientific">Candidatus Accumulibacter adjunctus</name>
    <dbReference type="NCBI Taxonomy" id="1454001"/>
    <lineage>
        <taxon>Bacteria</taxon>
        <taxon>Pseudomonadati</taxon>
        <taxon>Pseudomonadota</taxon>
        <taxon>Betaproteobacteria</taxon>
        <taxon>Candidatus Accumulibacter</taxon>
    </lineage>
</organism>
<dbReference type="Pfam" id="PF04326">
    <property type="entry name" value="SLFN_AlbA_2"/>
    <property type="match status" value="1"/>
</dbReference>
<proteinExistence type="predicted"/>
<dbReference type="PANTHER" id="PTHR30595:SF6">
    <property type="entry name" value="SCHLAFEN ALBA-2 DOMAIN-CONTAINING PROTEIN"/>
    <property type="match status" value="1"/>
</dbReference>
<dbReference type="PATRIC" id="fig|1454001.3.peg.336"/>
<gene>
    <name evidence="2" type="ORF">AW08_00154</name>
</gene>
<evidence type="ECO:0000313" key="3">
    <source>
        <dbReference type="Proteomes" id="UP000020218"/>
    </source>
</evidence>
<accession>A0A011N449</accession>
<dbReference type="InterPro" id="IPR038461">
    <property type="entry name" value="Schlafen_AlbA_2_dom_sf"/>
</dbReference>
<dbReference type="STRING" id="1454001.AW08_00154"/>
<reference evidence="2" key="1">
    <citation type="submission" date="2014-02" db="EMBL/GenBank/DDBJ databases">
        <title>Expanding our view of genomic diversity in Candidatus Accumulibacter clades.</title>
        <authorList>
            <person name="Skennerton C.T."/>
            <person name="Barr J.J."/>
            <person name="Slater F.R."/>
            <person name="Bond P.L."/>
            <person name="Tyson G.W."/>
        </authorList>
    </citation>
    <scope>NUCLEOTIDE SEQUENCE [LARGE SCALE GENOMIC DNA]</scope>
</reference>
<dbReference type="InterPro" id="IPR007421">
    <property type="entry name" value="Schlafen_AlbA_2_dom"/>
</dbReference>
<dbReference type="AlphaFoldDB" id="A0A011N449"/>
<name>A0A011N449_9PROT</name>
<comment type="caution">
    <text evidence="2">The sequence shown here is derived from an EMBL/GenBank/DDBJ whole genome shotgun (WGS) entry which is preliminary data.</text>
</comment>
<dbReference type="EMBL" id="JFAX01000001">
    <property type="protein sequence ID" value="EXI69661.1"/>
    <property type="molecule type" value="Genomic_DNA"/>
</dbReference>
<sequence>MNTAERTALVDRLRAEPRETEWLEFKANRYEPQALGEYLSALANSACLAGKPRGYLVFGIEDGSHAVVGTSFDPQAEKGKGEQLLPLWLSLGLRPNVGFEIWPFDYQGHRVVLFEVHPAFDRPVQFYGTAFVRDGTSKTELSRYPEKERAIWHRRVDWSAQVCEQATLDDLDPDAVAKARREFATKFPRQAAEVAAWDDATFLNKAKVTIRGRVTNAALLLLGRPETSTLLAPAVARISWLLKGAGGQDLDYEHFGPPVLLNVDRLLARIRNLTVRTLPGGTLFPTEITQYDPWVIREALHNCIAHQDYGLRGRIQVVETPDALLLTNVGGFLPGRVEAVIEQDAPLEIYRNPFLAEAMVNLNMIDTQGGGIRKMFLKQRERFFPMPDYDLSEPERVKVALRGRILDERYTRLLMSQSGLDLGLIVLLDKVQKGVRISPDEGKRLKAARLVEGRYPGLIVAGPVAAVTGQKAQHIRNRGFDSRYYRDMIVALVREHGPVSREDIDKLLMDKLPEALTLAQKVSKVHNLISSLSGKVIRNVGTRQASKWILIDQSKQ</sequence>
<protein>
    <submittedName>
        <fullName evidence="2">Divergent AAA domain protein</fullName>
    </submittedName>
</protein>